<keyword evidence="2" id="KW-1185">Reference proteome</keyword>
<evidence type="ECO:0000313" key="1">
    <source>
        <dbReference type="EMBL" id="KJJ84557.1"/>
    </source>
</evidence>
<reference evidence="1 2" key="1">
    <citation type="submission" date="2015-02" db="EMBL/GenBank/DDBJ databases">
        <title>Single-cell genomics of uncultivated deep-branching MTB reveals a conserved set of magnetosome genes.</title>
        <authorList>
            <person name="Kolinko S."/>
            <person name="Richter M."/>
            <person name="Glockner F.O."/>
            <person name="Brachmann A."/>
            <person name="Schuler D."/>
        </authorList>
    </citation>
    <scope>NUCLEOTIDE SEQUENCE [LARGE SCALE GENOMIC DNA]</scope>
    <source>
        <strain evidence="1">SKK-01</strain>
    </source>
</reference>
<evidence type="ECO:0000313" key="2">
    <source>
        <dbReference type="Proteomes" id="UP000033428"/>
    </source>
</evidence>
<proteinExistence type="predicted"/>
<dbReference type="Proteomes" id="UP000033428">
    <property type="component" value="Unassembled WGS sequence"/>
</dbReference>
<accession>A0A0F0CMR0</accession>
<gene>
    <name evidence="1" type="ORF">OMAG_001562</name>
</gene>
<organism evidence="1 2">
    <name type="scientific">Candidatus Omnitrophus magneticus</name>
    <dbReference type="NCBI Taxonomy" id="1609969"/>
    <lineage>
        <taxon>Bacteria</taxon>
        <taxon>Pseudomonadati</taxon>
        <taxon>Candidatus Omnitrophota</taxon>
        <taxon>Candidatus Omnitrophus</taxon>
    </lineage>
</organism>
<dbReference type="EMBL" id="JYNY01000332">
    <property type="protein sequence ID" value="KJJ84557.1"/>
    <property type="molecule type" value="Genomic_DNA"/>
</dbReference>
<evidence type="ECO:0008006" key="3">
    <source>
        <dbReference type="Google" id="ProtNLM"/>
    </source>
</evidence>
<dbReference type="AlphaFoldDB" id="A0A0F0CMR0"/>
<protein>
    <recommendedName>
        <fullName evidence="3">Cell division protein FtsL</fullName>
    </recommendedName>
</protein>
<sequence length="122" mass="13824">MTIPKIILNCGVITAIAVAYVHQRVEIVKEGYVLQDNKRRLDTLIDQNTKLLYNLSRLESPRHLLSSLDDSNIKFASQRTLGDGAYLLGRSEERDRLAKINILTKVSDLLTTKAEAETSKRR</sequence>
<name>A0A0F0CMR0_9BACT</name>
<comment type="caution">
    <text evidence="1">The sequence shown here is derived from an EMBL/GenBank/DDBJ whole genome shotgun (WGS) entry which is preliminary data.</text>
</comment>